<keyword evidence="1" id="KW-0472">Membrane</keyword>
<proteinExistence type="predicted"/>
<feature type="transmembrane region" description="Helical" evidence="1">
    <location>
        <begin position="6"/>
        <end position="28"/>
    </location>
</feature>
<keyword evidence="1" id="KW-0812">Transmembrane</keyword>
<protein>
    <submittedName>
        <fullName evidence="2">Uncharacterized protein</fullName>
    </submittedName>
</protein>
<evidence type="ECO:0000313" key="2">
    <source>
        <dbReference type="EMBL" id="DAE13673.1"/>
    </source>
</evidence>
<evidence type="ECO:0000256" key="1">
    <source>
        <dbReference type="SAM" id="Phobius"/>
    </source>
</evidence>
<organism evidence="2">
    <name type="scientific">Siphoviridae sp. ctQqU1</name>
    <dbReference type="NCBI Taxonomy" id="2825496"/>
    <lineage>
        <taxon>Viruses</taxon>
        <taxon>Duplodnaviria</taxon>
        <taxon>Heunggongvirae</taxon>
        <taxon>Uroviricota</taxon>
        <taxon>Caudoviricetes</taxon>
    </lineage>
</organism>
<dbReference type="EMBL" id="BK015568">
    <property type="protein sequence ID" value="DAE13673.1"/>
    <property type="molecule type" value="Genomic_DNA"/>
</dbReference>
<accession>A0A8S5Q4D4</accession>
<keyword evidence="1" id="KW-1133">Transmembrane helix</keyword>
<sequence>MVCFMVLSSCFVVVWWCTSSVHLLLYMIKRTSQ</sequence>
<reference evidence="2" key="1">
    <citation type="journal article" date="2021" name="Proc. Natl. Acad. Sci. U.S.A.">
        <title>A Catalog of Tens of Thousands of Viruses from Human Metagenomes Reveals Hidden Associations with Chronic Diseases.</title>
        <authorList>
            <person name="Tisza M.J."/>
            <person name="Buck C.B."/>
        </authorList>
    </citation>
    <scope>NUCLEOTIDE SEQUENCE</scope>
    <source>
        <strain evidence="2">CtQqU1</strain>
    </source>
</reference>
<name>A0A8S5Q4D4_9CAUD</name>